<dbReference type="eggNOG" id="ENOG502RKFF">
    <property type="taxonomic scope" value="Eukaryota"/>
</dbReference>
<evidence type="ECO:0000256" key="1">
    <source>
        <dbReference type="SAM" id="MobiDB-lite"/>
    </source>
</evidence>
<dbReference type="GO" id="GO:0030866">
    <property type="term" value="P:cortical actin cytoskeleton organization"/>
    <property type="evidence" value="ECO:0007669"/>
    <property type="project" value="TreeGrafter"/>
</dbReference>
<dbReference type="GO" id="GO:0005886">
    <property type="term" value="C:plasma membrane"/>
    <property type="evidence" value="ECO:0007669"/>
    <property type="project" value="InterPro"/>
</dbReference>
<dbReference type="InParanoid" id="Q6CXH5"/>
<reference evidence="3 4" key="1">
    <citation type="journal article" date="2004" name="Nature">
        <title>Genome evolution in yeasts.</title>
        <authorList>
            <consortium name="Genolevures"/>
            <person name="Dujon B."/>
            <person name="Sherman D."/>
            <person name="Fischer G."/>
            <person name="Durrens P."/>
            <person name="Casaregola S."/>
            <person name="Lafontaine I."/>
            <person name="de Montigny J."/>
            <person name="Marck C."/>
            <person name="Neuveglise C."/>
            <person name="Talla E."/>
            <person name="Goffard N."/>
            <person name="Frangeul L."/>
            <person name="Aigle M."/>
            <person name="Anthouard V."/>
            <person name="Babour A."/>
            <person name="Barbe V."/>
            <person name="Barnay S."/>
            <person name="Blanchin S."/>
            <person name="Beckerich J.M."/>
            <person name="Beyne E."/>
            <person name="Bleykasten C."/>
            <person name="Boisrame A."/>
            <person name="Boyer J."/>
            <person name="Cattolico L."/>
            <person name="Confanioleri F."/>
            <person name="de Daruvar A."/>
            <person name="Despons L."/>
            <person name="Fabre E."/>
            <person name="Fairhead C."/>
            <person name="Ferry-Dumazet H."/>
            <person name="Groppi A."/>
            <person name="Hantraye F."/>
            <person name="Hennequin C."/>
            <person name="Jauniaux N."/>
            <person name="Joyet P."/>
            <person name="Kachouri R."/>
            <person name="Kerrest A."/>
            <person name="Koszul R."/>
            <person name="Lemaire M."/>
            <person name="Lesur I."/>
            <person name="Ma L."/>
            <person name="Muller H."/>
            <person name="Nicaud J.M."/>
            <person name="Nikolski M."/>
            <person name="Oztas S."/>
            <person name="Ozier-Kalogeropoulos O."/>
            <person name="Pellenz S."/>
            <person name="Potier S."/>
            <person name="Richard G.F."/>
            <person name="Straub M.L."/>
            <person name="Suleau A."/>
            <person name="Swennene D."/>
            <person name="Tekaia F."/>
            <person name="Wesolowski-Louvel M."/>
            <person name="Westhof E."/>
            <person name="Wirth B."/>
            <person name="Zeniou-Meyer M."/>
            <person name="Zivanovic I."/>
            <person name="Bolotin-Fukuhara M."/>
            <person name="Thierry A."/>
            <person name="Bouchier C."/>
            <person name="Caudron B."/>
            <person name="Scarpelli C."/>
            <person name="Gaillardin C."/>
            <person name="Weissenbach J."/>
            <person name="Wincker P."/>
            <person name="Souciet J.L."/>
        </authorList>
    </citation>
    <scope>NUCLEOTIDE SEQUENCE [LARGE SCALE GENOMIC DNA]</scope>
    <source>
        <strain evidence="4">ATCC 8585 / CBS 2359 / DSM 70799 / NBRC 1267 / NRRL Y-1140 / WM37</strain>
    </source>
</reference>
<name>Q6CXH5_KLULA</name>
<dbReference type="GO" id="GO:0006897">
    <property type="term" value="P:endocytosis"/>
    <property type="evidence" value="ECO:0007669"/>
    <property type="project" value="TreeGrafter"/>
</dbReference>
<feature type="transmembrane region" description="Helical" evidence="2">
    <location>
        <begin position="190"/>
        <end position="211"/>
    </location>
</feature>
<keyword evidence="4" id="KW-1185">Reference proteome</keyword>
<keyword evidence="2" id="KW-1133">Transmembrane helix</keyword>
<dbReference type="Pfam" id="PF06687">
    <property type="entry name" value="SUR7"/>
    <property type="match status" value="1"/>
</dbReference>
<dbReference type="OMA" id="PLNKFYW"/>
<organism evidence="3 4">
    <name type="scientific">Kluyveromyces lactis (strain ATCC 8585 / CBS 2359 / DSM 70799 / NBRC 1267 / NRRL Y-1140 / WM37)</name>
    <name type="common">Yeast</name>
    <name type="synonym">Candida sphaerica</name>
    <dbReference type="NCBI Taxonomy" id="284590"/>
    <lineage>
        <taxon>Eukaryota</taxon>
        <taxon>Fungi</taxon>
        <taxon>Dikarya</taxon>
        <taxon>Ascomycota</taxon>
        <taxon>Saccharomycotina</taxon>
        <taxon>Saccharomycetes</taxon>
        <taxon>Saccharomycetales</taxon>
        <taxon>Saccharomycetaceae</taxon>
        <taxon>Kluyveromyces</taxon>
    </lineage>
</organism>
<proteinExistence type="predicted"/>
<dbReference type="STRING" id="284590.Q6CXH5"/>
<dbReference type="GO" id="GO:0005938">
    <property type="term" value="C:cell cortex"/>
    <property type="evidence" value="ECO:0007669"/>
    <property type="project" value="TreeGrafter"/>
</dbReference>
<dbReference type="KEGG" id="kla:KLLA0_A08184g"/>
<dbReference type="PANTHER" id="PTHR36414">
    <property type="entry name" value="PROTEIN SUR7"/>
    <property type="match status" value="1"/>
</dbReference>
<evidence type="ECO:0000313" key="3">
    <source>
        <dbReference type="EMBL" id="CAH02952.1"/>
    </source>
</evidence>
<keyword evidence="2" id="KW-0812">Transmembrane</keyword>
<dbReference type="GO" id="GO:0032185">
    <property type="term" value="P:septin cytoskeleton organization"/>
    <property type="evidence" value="ECO:0007669"/>
    <property type="project" value="TreeGrafter"/>
</dbReference>
<dbReference type="GO" id="GO:0045121">
    <property type="term" value="C:membrane raft"/>
    <property type="evidence" value="ECO:0007669"/>
    <property type="project" value="TreeGrafter"/>
</dbReference>
<protein>
    <submittedName>
        <fullName evidence="3">KLLA0A08184p</fullName>
    </submittedName>
</protein>
<evidence type="ECO:0000256" key="2">
    <source>
        <dbReference type="SAM" id="Phobius"/>
    </source>
</evidence>
<dbReference type="AlphaFoldDB" id="Q6CXH5"/>
<evidence type="ECO:0000313" key="4">
    <source>
        <dbReference type="Proteomes" id="UP000000598"/>
    </source>
</evidence>
<dbReference type="GO" id="GO:0031505">
    <property type="term" value="P:fungal-type cell wall organization"/>
    <property type="evidence" value="ECO:0007669"/>
    <property type="project" value="TreeGrafter"/>
</dbReference>
<sequence length="290" mass="32413">MSAVGSILTKFVSLLFLMGSTMLLIFIVLSGSIEHSPVNEFYWLQADTSNITGAPALSRWTFWGLCGVSGNKNVNCSSLEPAYPLSPVDDFGTTEGFPSDFVNNRDTYYYLTRFSFCFFLIALVFIGVGLIFYVLSWCSYSFTKTVFVTIVIGTLLNMAASACQTAATVLAKNAFKDADVSVDIGVKLMAFSWTTVALNIMLFFITGASFIRKAYKAHKEFVELQNYKEQALSYEQQQQQLQFQQQQQQQDLEATGAGTAIDEPQPQESHQTGIKFFKIRRTQKSDEESI</sequence>
<feature type="region of interest" description="Disordered" evidence="1">
    <location>
        <begin position="245"/>
        <end position="276"/>
    </location>
</feature>
<feature type="transmembrane region" description="Helical" evidence="2">
    <location>
        <begin position="12"/>
        <end position="33"/>
    </location>
</feature>
<keyword evidence="2" id="KW-0472">Membrane</keyword>
<dbReference type="FunCoup" id="Q6CXH5">
    <property type="interactions" value="72"/>
</dbReference>
<dbReference type="EMBL" id="CR382121">
    <property type="protein sequence ID" value="CAH02952.1"/>
    <property type="molecule type" value="Genomic_DNA"/>
</dbReference>
<dbReference type="Proteomes" id="UP000000598">
    <property type="component" value="Chromosome A"/>
</dbReference>
<dbReference type="HOGENOM" id="CLU_059603_1_0_1"/>
<feature type="transmembrane region" description="Helical" evidence="2">
    <location>
        <begin position="147"/>
        <end position="170"/>
    </location>
</feature>
<gene>
    <name evidence="3" type="ORF">KLLA0_A08184g</name>
</gene>
<dbReference type="PANTHER" id="PTHR36414:SF1">
    <property type="entry name" value="PROTEIN SUR7"/>
    <property type="match status" value="1"/>
</dbReference>
<dbReference type="InterPro" id="IPR009571">
    <property type="entry name" value="SUR7/Rim9-like_fungi"/>
</dbReference>
<dbReference type="PaxDb" id="284590-Q6CXH5"/>
<accession>Q6CXH5</accession>
<feature type="transmembrane region" description="Helical" evidence="2">
    <location>
        <begin position="108"/>
        <end position="135"/>
    </location>
</feature>